<keyword evidence="2" id="KW-0472">Membrane</keyword>
<comment type="caution">
    <text evidence="3">The sequence shown here is derived from an EMBL/GenBank/DDBJ whole genome shotgun (WGS) entry which is preliminary data.</text>
</comment>
<dbReference type="Proteomes" id="UP000216533">
    <property type="component" value="Unassembled WGS sequence"/>
</dbReference>
<sequence>MADSPDRPGSPDRDVDAVDREFRAMIEASFPDAPAAPQPSDRSPRDHRTDEDGLPIWLADPDEDDFDDEADGWEDVPPGQVGEPLPPMRAWTFSAVLGAIGVAWSVTAVILVLLGVTLPGWVGWLTVGAFVGGFVLLISQLPRSRPPDDDGAVV</sequence>
<protein>
    <submittedName>
        <fullName evidence="3">Uncharacterized protein</fullName>
    </submittedName>
</protein>
<evidence type="ECO:0000313" key="3">
    <source>
        <dbReference type="EMBL" id="OYN89646.1"/>
    </source>
</evidence>
<feature type="transmembrane region" description="Helical" evidence="2">
    <location>
        <begin position="90"/>
        <end position="115"/>
    </location>
</feature>
<evidence type="ECO:0000256" key="1">
    <source>
        <dbReference type="SAM" id="MobiDB-lite"/>
    </source>
</evidence>
<organism evidence="3 4">
    <name type="scientific">Parenemella sanctibonifatiensis</name>
    <dbReference type="NCBI Taxonomy" id="2016505"/>
    <lineage>
        <taxon>Bacteria</taxon>
        <taxon>Bacillati</taxon>
        <taxon>Actinomycetota</taxon>
        <taxon>Actinomycetes</taxon>
        <taxon>Propionibacteriales</taxon>
        <taxon>Propionibacteriaceae</taxon>
        <taxon>Parenemella</taxon>
    </lineage>
</organism>
<evidence type="ECO:0000313" key="4">
    <source>
        <dbReference type="Proteomes" id="UP000216533"/>
    </source>
</evidence>
<feature type="transmembrane region" description="Helical" evidence="2">
    <location>
        <begin position="121"/>
        <end position="138"/>
    </location>
</feature>
<name>A0A255EDL5_9ACTN</name>
<keyword evidence="2" id="KW-1133">Transmembrane helix</keyword>
<feature type="compositionally biased region" description="Basic and acidic residues" evidence="1">
    <location>
        <begin position="42"/>
        <end position="51"/>
    </location>
</feature>
<feature type="region of interest" description="Disordered" evidence="1">
    <location>
        <begin position="1"/>
        <end position="84"/>
    </location>
</feature>
<dbReference type="AlphaFoldDB" id="A0A255EDL5"/>
<proteinExistence type="predicted"/>
<reference evidence="3 4" key="1">
    <citation type="submission" date="2017-07" db="EMBL/GenBank/DDBJ databases">
        <title>Draft whole genome sequences of clinical Proprionibacteriaceae strains.</title>
        <authorList>
            <person name="Bernier A.-M."/>
            <person name="Bernard K."/>
            <person name="Domingo M.-C."/>
        </authorList>
    </citation>
    <scope>NUCLEOTIDE SEQUENCE [LARGE SCALE GENOMIC DNA]</scope>
    <source>
        <strain evidence="3 4">NML 160184</strain>
    </source>
</reference>
<evidence type="ECO:0000256" key="2">
    <source>
        <dbReference type="SAM" id="Phobius"/>
    </source>
</evidence>
<feature type="compositionally biased region" description="Acidic residues" evidence="1">
    <location>
        <begin position="60"/>
        <end position="74"/>
    </location>
</feature>
<gene>
    <name evidence="3" type="ORF">CGZ92_02725</name>
</gene>
<dbReference type="RefSeq" id="WP_094449852.1">
    <property type="nucleotide sequence ID" value="NZ_NMVI01000008.1"/>
</dbReference>
<keyword evidence="2" id="KW-0812">Transmembrane</keyword>
<dbReference type="EMBL" id="NMVI01000008">
    <property type="protein sequence ID" value="OYN89646.1"/>
    <property type="molecule type" value="Genomic_DNA"/>
</dbReference>
<feature type="compositionally biased region" description="Basic and acidic residues" evidence="1">
    <location>
        <begin position="1"/>
        <end position="24"/>
    </location>
</feature>
<accession>A0A255EDL5</accession>